<organism evidence="1 2">
    <name type="scientific">Forsythia ovata</name>
    <dbReference type="NCBI Taxonomy" id="205694"/>
    <lineage>
        <taxon>Eukaryota</taxon>
        <taxon>Viridiplantae</taxon>
        <taxon>Streptophyta</taxon>
        <taxon>Embryophyta</taxon>
        <taxon>Tracheophyta</taxon>
        <taxon>Spermatophyta</taxon>
        <taxon>Magnoliopsida</taxon>
        <taxon>eudicotyledons</taxon>
        <taxon>Gunneridae</taxon>
        <taxon>Pentapetalae</taxon>
        <taxon>asterids</taxon>
        <taxon>lamiids</taxon>
        <taxon>Lamiales</taxon>
        <taxon>Oleaceae</taxon>
        <taxon>Forsythieae</taxon>
        <taxon>Forsythia</taxon>
    </lineage>
</organism>
<accession>A0ABD1NZX8</accession>
<reference evidence="2" key="1">
    <citation type="submission" date="2024-07" db="EMBL/GenBank/DDBJ databases">
        <title>Two chromosome-level genome assemblies of Korean endemic species Abeliophyllum distichum and Forsythia ovata (Oleaceae).</title>
        <authorList>
            <person name="Jang H."/>
        </authorList>
    </citation>
    <scope>NUCLEOTIDE SEQUENCE [LARGE SCALE GENOMIC DNA]</scope>
</reference>
<protein>
    <submittedName>
        <fullName evidence="1">Uncharacterized protein</fullName>
    </submittedName>
</protein>
<proteinExistence type="predicted"/>
<dbReference type="EMBL" id="JBFOLJ010000056">
    <property type="protein sequence ID" value="KAL2456653.1"/>
    <property type="molecule type" value="Genomic_DNA"/>
</dbReference>
<evidence type="ECO:0000313" key="1">
    <source>
        <dbReference type="EMBL" id="KAL2456653.1"/>
    </source>
</evidence>
<comment type="caution">
    <text evidence="1">The sequence shown here is derived from an EMBL/GenBank/DDBJ whole genome shotgun (WGS) entry which is preliminary data.</text>
</comment>
<keyword evidence="2" id="KW-1185">Reference proteome</keyword>
<evidence type="ECO:0000313" key="2">
    <source>
        <dbReference type="Proteomes" id="UP001604277"/>
    </source>
</evidence>
<sequence>MDEYGIVQVSGMINPKLLMKKLGKAGKHAELCWFQYGQCSSNLFLPHHGNLYGYRTSSYDEYGRYFPFRQAFQDACLESSYVHVPPPTALPLSFENSGCEHEH</sequence>
<dbReference type="AlphaFoldDB" id="A0ABD1NZX8"/>
<dbReference type="Proteomes" id="UP001604277">
    <property type="component" value="Unassembled WGS sequence"/>
</dbReference>
<name>A0ABD1NZX8_9LAMI</name>
<gene>
    <name evidence="1" type="ORF">Fot_56751</name>
</gene>